<dbReference type="InterPro" id="IPR011991">
    <property type="entry name" value="ArsR-like_HTH"/>
</dbReference>
<proteinExistence type="predicted"/>
<dbReference type="InterPro" id="IPR001845">
    <property type="entry name" value="HTH_ArsR_DNA-bd_dom"/>
</dbReference>
<reference evidence="2 3" key="1">
    <citation type="submission" date="2024-10" db="EMBL/GenBank/DDBJ databases">
        <authorList>
            <person name="Topkara A.R."/>
            <person name="Saygin H."/>
        </authorList>
    </citation>
    <scope>NUCLEOTIDE SEQUENCE [LARGE SCALE GENOMIC DNA]</scope>
    <source>
        <strain evidence="2 3">M3C6</strain>
    </source>
</reference>
<dbReference type="InterPro" id="IPR036388">
    <property type="entry name" value="WH-like_DNA-bd_sf"/>
</dbReference>
<dbReference type="Pfam" id="PF12840">
    <property type="entry name" value="HTH_20"/>
    <property type="match status" value="1"/>
</dbReference>
<evidence type="ECO:0000259" key="1">
    <source>
        <dbReference type="SMART" id="SM00418"/>
    </source>
</evidence>
<accession>A0ABW7A668</accession>
<dbReference type="SMART" id="SM00418">
    <property type="entry name" value="HTH_ARSR"/>
    <property type="match status" value="1"/>
</dbReference>
<sequence>MQSKRFSARTLDANALKSFAHPLRLRIYDLLDEHGPSTATRLAALLGHNTGATSYHLRELARHGMIEVAPEMGRGKEKYWRIVRGGFTYGDTPPDAEAASALEFLLDDLVRQRGAELARWREEASGAPEEWVQASTFGRRSLRLTPAETAEMRDEVFEVLERYRTVSDRREREPRAAAEDPSLGHVVIHFDVLPVGTRDGG</sequence>
<dbReference type="EMBL" id="JBICRM010000001">
    <property type="protein sequence ID" value="MFG1702026.1"/>
    <property type="molecule type" value="Genomic_DNA"/>
</dbReference>
<feature type="domain" description="HTH arsR-type" evidence="1">
    <location>
        <begin position="14"/>
        <end position="107"/>
    </location>
</feature>
<protein>
    <submittedName>
        <fullName evidence="2">ArsR/SmtB family transcription factor</fullName>
    </submittedName>
</protein>
<gene>
    <name evidence="2" type="ORF">ACFLIM_02430</name>
</gene>
<evidence type="ECO:0000313" key="3">
    <source>
        <dbReference type="Proteomes" id="UP001603978"/>
    </source>
</evidence>
<name>A0ABW7A668_9ACTN</name>
<keyword evidence="3" id="KW-1185">Reference proteome</keyword>
<dbReference type="Gene3D" id="1.10.10.10">
    <property type="entry name" value="Winged helix-like DNA-binding domain superfamily/Winged helix DNA-binding domain"/>
    <property type="match status" value="1"/>
</dbReference>
<dbReference type="SUPFAM" id="SSF46785">
    <property type="entry name" value="Winged helix' DNA-binding domain"/>
    <property type="match status" value="1"/>
</dbReference>
<comment type="caution">
    <text evidence="2">The sequence shown here is derived from an EMBL/GenBank/DDBJ whole genome shotgun (WGS) entry which is preliminary data.</text>
</comment>
<dbReference type="Proteomes" id="UP001603978">
    <property type="component" value="Unassembled WGS sequence"/>
</dbReference>
<dbReference type="RefSeq" id="WP_393161358.1">
    <property type="nucleotide sequence ID" value="NZ_JBICRM010000001.1"/>
</dbReference>
<evidence type="ECO:0000313" key="2">
    <source>
        <dbReference type="EMBL" id="MFG1702026.1"/>
    </source>
</evidence>
<dbReference type="InterPro" id="IPR036390">
    <property type="entry name" value="WH_DNA-bd_sf"/>
</dbReference>
<organism evidence="2 3">
    <name type="scientific">Nonomuraea marmarensis</name>
    <dbReference type="NCBI Taxonomy" id="3351344"/>
    <lineage>
        <taxon>Bacteria</taxon>
        <taxon>Bacillati</taxon>
        <taxon>Actinomycetota</taxon>
        <taxon>Actinomycetes</taxon>
        <taxon>Streptosporangiales</taxon>
        <taxon>Streptosporangiaceae</taxon>
        <taxon>Nonomuraea</taxon>
    </lineage>
</organism>
<dbReference type="CDD" id="cd00090">
    <property type="entry name" value="HTH_ARSR"/>
    <property type="match status" value="1"/>
</dbReference>